<gene>
    <name evidence="8" type="ORF">D3M59_10475</name>
</gene>
<dbReference type="AlphaFoldDB" id="A0A418PYB1"/>
<dbReference type="InterPro" id="IPR012156">
    <property type="entry name" value="Cold_shock_CspA"/>
</dbReference>
<dbReference type="Proteomes" id="UP000285023">
    <property type="component" value="Unassembled WGS sequence"/>
</dbReference>
<organism evidence="8 9">
    <name type="scientific">Sphingomonas edaphi</name>
    <dbReference type="NCBI Taxonomy" id="2315689"/>
    <lineage>
        <taxon>Bacteria</taxon>
        <taxon>Pseudomonadati</taxon>
        <taxon>Pseudomonadota</taxon>
        <taxon>Alphaproteobacteria</taxon>
        <taxon>Sphingomonadales</taxon>
        <taxon>Sphingomonadaceae</taxon>
        <taxon>Sphingomonas</taxon>
    </lineage>
</organism>
<dbReference type="InterPro" id="IPR002059">
    <property type="entry name" value="CSP_DNA-bd"/>
</dbReference>
<dbReference type="Pfam" id="PF00313">
    <property type="entry name" value="CSD"/>
    <property type="match status" value="1"/>
</dbReference>
<keyword evidence="5" id="KW-0010">Activator</keyword>
<dbReference type="PROSITE" id="PS51857">
    <property type="entry name" value="CSD_2"/>
    <property type="match status" value="1"/>
</dbReference>
<dbReference type="OrthoDB" id="9791685at2"/>
<dbReference type="InterPro" id="IPR011129">
    <property type="entry name" value="CSD"/>
</dbReference>
<dbReference type="PRINTS" id="PR00050">
    <property type="entry name" value="COLDSHOCK"/>
</dbReference>
<evidence type="ECO:0000256" key="1">
    <source>
        <dbReference type="ARBA" id="ARBA00004496"/>
    </source>
</evidence>
<protein>
    <submittedName>
        <fullName evidence="8">Cold-shock protein</fullName>
    </submittedName>
</protein>
<dbReference type="SUPFAM" id="SSF50249">
    <property type="entry name" value="Nucleic acid-binding proteins"/>
    <property type="match status" value="1"/>
</dbReference>
<name>A0A418PYB1_9SPHN</name>
<dbReference type="GO" id="GO:0003677">
    <property type="term" value="F:DNA binding"/>
    <property type="evidence" value="ECO:0007669"/>
    <property type="project" value="UniProtKB-KW"/>
</dbReference>
<sequence>MPIGTVKFFDNSKGYGFITNEAGGNDAFVHISAVEAAGMTTLEKEQRVSYELENDRRGKTSAVNLQSA</sequence>
<dbReference type="EMBL" id="QXTF01000004">
    <property type="protein sequence ID" value="RIX26975.1"/>
    <property type="molecule type" value="Genomic_DNA"/>
</dbReference>
<dbReference type="CDD" id="cd04458">
    <property type="entry name" value="CSP_CDS"/>
    <property type="match status" value="1"/>
</dbReference>
<reference evidence="8 9" key="1">
    <citation type="submission" date="2018-09" db="EMBL/GenBank/DDBJ databases">
        <title>Sphingomonas sp. DAC4.</title>
        <authorList>
            <person name="Seo T."/>
        </authorList>
    </citation>
    <scope>NUCLEOTIDE SEQUENCE [LARGE SCALE GENOMIC DNA]</scope>
    <source>
        <strain evidence="8 9">DAC4</strain>
    </source>
</reference>
<dbReference type="Gene3D" id="2.40.50.140">
    <property type="entry name" value="Nucleic acid-binding proteins"/>
    <property type="match status" value="1"/>
</dbReference>
<evidence type="ECO:0000256" key="4">
    <source>
        <dbReference type="ARBA" id="ARBA00023125"/>
    </source>
</evidence>
<evidence type="ECO:0000313" key="8">
    <source>
        <dbReference type="EMBL" id="RIX26975.1"/>
    </source>
</evidence>
<dbReference type="InterPro" id="IPR012340">
    <property type="entry name" value="NA-bd_OB-fold"/>
</dbReference>
<proteinExistence type="predicted"/>
<dbReference type="PANTHER" id="PTHR46565:SF20">
    <property type="entry name" value="COLD SHOCK DOMAIN-CONTAINING PROTEIN 4"/>
    <property type="match status" value="1"/>
</dbReference>
<keyword evidence="2" id="KW-0963">Cytoplasm</keyword>
<keyword evidence="4" id="KW-0238">DNA-binding</keyword>
<dbReference type="SMART" id="SM00357">
    <property type="entry name" value="CSP"/>
    <property type="match status" value="1"/>
</dbReference>
<dbReference type="GO" id="GO:0005829">
    <property type="term" value="C:cytosol"/>
    <property type="evidence" value="ECO:0007669"/>
    <property type="project" value="UniProtKB-ARBA"/>
</dbReference>
<dbReference type="PIRSF" id="PIRSF002599">
    <property type="entry name" value="Cold_shock_A"/>
    <property type="match status" value="1"/>
</dbReference>
<evidence type="ECO:0000256" key="3">
    <source>
        <dbReference type="ARBA" id="ARBA00023015"/>
    </source>
</evidence>
<keyword evidence="6" id="KW-0804">Transcription</keyword>
<comment type="subcellular location">
    <subcellularLocation>
        <location evidence="1">Cytoplasm</location>
    </subcellularLocation>
</comment>
<keyword evidence="9" id="KW-1185">Reference proteome</keyword>
<comment type="caution">
    <text evidence="8">The sequence shown here is derived from an EMBL/GenBank/DDBJ whole genome shotgun (WGS) entry which is preliminary data.</text>
</comment>
<accession>A0A418PYB1</accession>
<keyword evidence="3" id="KW-0805">Transcription regulation</keyword>
<evidence type="ECO:0000256" key="5">
    <source>
        <dbReference type="ARBA" id="ARBA00023159"/>
    </source>
</evidence>
<dbReference type="RefSeq" id="WP_119533631.1">
    <property type="nucleotide sequence ID" value="NZ_QXTF01000004.1"/>
</dbReference>
<feature type="domain" description="CSD" evidence="7">
    <location>
        <begin position="1"/>
        <end position="67"/>
    </location>
</feature>
<evidence type="ECO:0000313" key="9">
    <source>
        <dbReference type="Proteomes" id="UP000285023"/>
    </source>
</evidence>
<evidence type="ECO:0000256" key="6">
    <source>
        <dbReference type="ARBA" id="ARBA00023163"/>
    </source>
</evidence>
<dbReference type="PANTHER" id="PTHR46565">
    <property type="entry name" value="COLD SHOCK DOMAIN PROTEIN 2"/>
    <property type="match status" value="1"/>
</dbReference>
<evidence type="ECO:0000256" key="2">
    <source>
        <dbReference type="ARBA" id="ARBA00022490"/>
    </source>
</evidence>
<evidence type="ECO:0000259" key="7">
    <source>
        <dbReference type="PROSITE" id="PS51857"/>
    </source>
</evidence>